<dbReference type="EMBL" id="GBYB01011989">
    <property type="protein sequence ID" value="JAG81756.1"/>
    <property type="molecule type" value="Transcribed_RNA"/>
</dbReference>
<dbReference type="AlphaFoldDB" id="A0A0C9R6N1"/>
<name>A0A0C9R6N1_9HYME</name>
<evidence type="ECO:0000313" key="1">
    <source>
        <dbReference type="EMBL" id="JAG81756.1"/>
    </source>
</evidence>
<dbReference type="EMBL" id="GBYB01011990">
    <property type="protein sequence ID" value="JAG81757.1"/>
    <property type="molecule type" value="Transcribed_RNA"/>
</dbReference>
<sequence>MSEKMSDDYSKRDEKLIKKIHDIRRTLCLLDSSVKISQSLQVEQSFKVLNMKIKNLRLQKNLQDAANKNNTMLSKKSIKSQLRIKKIFPFPQIYSARISRVMNSLII</sequence>
<organism evidence="1">
    <name type="scientific">Fopius arisanus</name>
    <dbReference type="NCBI Taxonomy" id="64838"/>
    <lineage>
        <taxon>Eukaryota</taxon>
        <taxon>Metazoa</taxon>
        <taxon>Ecdysozoa</taxon>
        <taxon>Arthropoda</taxon>
        <taxon>Hexapoda</taxon>
        <taxon>Insecta</taxon>
        <taxon>Pterygota</taxon>
        <taxon>Neoptera</taxon>
        <taxon>Endopterygota</taxon>
        <taxon>Hymenoptera</taxon>
        <taxon>Apocrita</taxon>
        <taxon>Ichneumonoidea</taxon>
        <taxon>Braconidae</taxon>
        <taxon>Opiinae</taxon>
        <taxon>Fopius</taxon>
    </lineage>
</organism>
<protein>
    <submittedName>
        <fullName evidence="1">Pnpla6_0 protein</fullName>
    </submittedName>
    <submittedName>
        <fullName evidence="2">Pnpla6_1 protein</fullName>
    </submittedName>
</protein>
<gene>
    <name evidence="1" type="primary">Pnpla6_0</name>
    <name evidence="2" type="synonym">Pnpla6_1</name>
    <name evidence="1" type="ORF">g.20690</name>
    <name evidence="2" type="ORF">g.20691</name>
</gene>
<reference evidence="1" key="1">
    <citation type="submission" date="2015-01" db="EMBL/GenBank/DDBJ databases">
        <title>Transcriptome Assembly of Fopius arisanus.</title>
        <authorList>
            <person name="Geib S."/>
        </authorList>
    </citation>
    <scope>NUCLEOTIDE SEQUENCE</scope>
</reference>
<accession>A0A0C9R6N1</accession>
<evidence type="ECO:0000313" key="2">
    <source>
        <dbReference type="EMBL" id="JAG81757.1"/>
    </source>
</evidence>
<proteinExistence type="predicted"/>